<evidence type="ECO:0000259" key="4">
    <source>
        <dbReference type="PROSITE" id="PS01124"/>
    </source>
</evidence>
<dbReference type="SMART" id="SM00342">
    <property type="entry name" value="HTH_ARAC"/>
    <property type="match status" value="1"/>
</dbReference>
<dbReference type="PROSITE" id="PS01124">
    <property type="entry name" value="HTH_ARAC_FAMILY_2"/>
    <property type="match status" value="1"/>
</dbReference>
<reference evidence="5 6" key="1">
    <citation type="submission" date="2023-07" db="EMBL/GenBank/DDBJ databases">
        <authorList>
            <person name="Lian W.-H."/>
        </authorList>
    </citation>
    <scope>NUCLEOTIDE SEQUENCE [LARGE SCALE GENOMIC DNA]</scope>
    <source>
        <strain evidence="5 6">SYSU DXS3180</strain>
    </source>
</reference>
<evidence type="ECO:0000256" key="2">
    <source>
        <dbReference type="ARBA" id="ARBA00023125"/>
    </source>
</evidence>
<dbReference type="Pfam" id="PF12833">
    <property type="entry name" value="HTH_18"/>
    <property type="match status" value="1"/>
</dbReference>
<protein>
    <submittedName>
        <fullName evidence="5">Helix-turn-helix transcriptional regulator</fullName>
    </submittedName>
</protein>
<evidence type="ECO:0000256" key="3">
    <source>
        <dbReference type="ARBA" id="ARBA00023163"/>
    </source>
</evidence>
<dbReference type="SUPFAM" id="SSF46689">
    <property type="entry name" value="Homeodomain-like"/>
    <property type="match status" value="1"/>
</dbReference>
<dbReference type="PROSITE" id="PS00041">
    <property type="entry name" value="HTH_ARAC_FAMILY_1"/>
    <property type="match status" value="1"/>
</dbReference>
<evidence type="ECO:0000313" key="6">
    <source>
        <dbReference type="Proteomes" id="UP001560573"/>
    </source>
</evidence>
<dbReference type="RefSeq" id="WP_369327829.1">
    <property type="nucleotide sequence ID" value="NZ_JAULBC010000001.1"/>
</dbReference>
<dbReference type="Proteomes" id="UP001560573">
    <property type="component" value="Unassembled WGS sequence"/>
</dbReference>
<dbReference type="PANTHER" id="PTHR43280">
    <property type="entry name" value="ARAC-FAMILY TRANSCRIPTIONAL REGULATOR"/>
    <property type="match status" value="1"/>
</dbReference>
<evidence type="ECO:0000313" key="5">
    <source>
        <dbReference type="EMBL" id="MEX6686434.1"/>
    </source>
</evidence>
<keyword evidence="6" id="KW-1185">Reference proteome</keyword>
<dbReference type="InterPro" id="IPR013096">
    <property type="entry name" value="Cupin_2"/>
</dbReference>
<dbReference type="InterPro" id="IPR018062">
    <property type="entry name" value="HTH_AraC-typ_CS"/>
</dbReference>
<accession>A0ABV3ZDE1</accession>
<dbReference type="Gene3D" id="1.10.10.60">
    <property type="entry name" value="Homeodomain-like"/>
    <property type="match status" value="2"/>
</dbReference>
<dbReference type="InterPro" id="IPR014710">
    <property type="entry name" value="RmlC-like_jellyroll"/>
</dbReference>
<dbReference type="InterPro" id="IPR009057">
    <property type="entry name" value="Homeodomain-like_sf"/>
</dbReference>
<dbReference type="PANTHER" id="PTHR43280:SF2">
    <property type="entry name" value="HTH-TYPE TRANSCRIPTIONAL REGULATOR EXSA"/>
    <property type="match status" value="1"/>
</dbReference>
<dbReference type="Pfam" id="PF07883">
    <property type="entry name" value="Cupin_2"/>
    <property type="match status" value="1"/>
</dbReference>
<keyword evidence="3" id="KW-0804">Transcription</keyword>
<evidence type="ECO:0000256" key="1">
    <source>
        <dbReference type="ARBA" id="ARBA00023015"/>
    </source>
</evidence>
<feature type="domain" description="HTH araC/xylS-type" evidence="4">
    <location>
        <begin position="173"/>
        <end position="273"/>
    </location>
</feature>
<dbReference type="SUPFAM" id="SSF51215">
    <property type="entry name" value="Regulatory protein AraC"/>
    <property type="match status" value="1"/>
</dbReference>
<dbReference type="InterPro" id="IPR037923">
    <property type="entry name" value="HTH-like"/>
</dbReference>
<keyword evidence="1" id="KW-0805">Transcription regulation</keyword>
<comment type="caution">
    <text evidence="5">The sequence shown here is derived from an EMBL/GenBank/DDBJ whole genome shotgun (WGS) entry which is preliminary data.</text>
</comment>
<dbReference type="EMBL" id="JAULBC010000001">
    <property type="protein sequence ID" value="MEX6686434.1"/>
    <property type="molecule type" value="Genomic_DNA"/>
</dbReference>
<keyword evidence="2" id="KW-0238">DNA-binding</keyword>
<proteinExistence type="predicted"/>
<dbReference type="Gene3D" id="2.60.120.10">
    <property type="entry name" value="Jelly Rolls"/>
    <property type="match status" value="1"/>
</dbReference>
<organism evidence="5 6">
    <name type="scientific">Danxiaibacter flavus</name>
    <dbReference type="NCBI Taxonomy" id="3049108"/>
    <lineage>
        <taxon>Bacteria</taxon>
        <taxon>Pseudomonadati</taxon>
        <taxon>Bacteroidota</taxon>
        <taxon>Chitinophagia</taxon>
        <taxon>Chitinophagales</taxon>
        <taxon>Chitinophagaceae</taxon>
        <taxon>Danxiaibacter</taxon>
    </lineage>
</organism>
<sequence length="279" mass="32684">MEIRNIYQPFELDVLEINEYAAKIHKNTFFEMIFVLEGEGVQIVNDHRLPYSPDKLFLIFPSDRHGFEVSKPTTFLFIRFNNNYLKTQSREWVQKVEYIFHNHNHLPGCILSNVSDKPLVRALAEAIILENESRFPNRGEVISQFINTIITIAARNISVKEPAIAADPTNEALALINYVHRNIFLPDKLRADIVAAHFHVSQNYIGEYFKKNTGENMQQYIALYKMKLIETRLKYTNMRLKEISDEFGFTDLSHLNRIFKKYNGLSPTEFRRNHLVTED</sequence>
<name>A0ABV3ZDE1_9BACT</name>
<dbReference type="InterPro" id="IPR018060">
    <property type="entry name" value="HTH_AraC"/>
</dbReference>
<gene>
    <name evidence="5" type="ORF">QTN47_02960</name>
</gene>